<reference evidence="1 2" key="1">
    <citation type="submission" date="2019-05" db="EMBL/GenBank/DDBJ databases">
        <title>Another draft genome of Portunus trituberculatus and its Hox gene families provides insights of decapod evolution.</title>
        <authorList>
            <person name="Jeong J.-H."/>
            <person name="Song I."/>
            <person name="Kim S."/>
            <person name="Choi T."/>
            <person name="Kim D."/>
            <person name="Ryu S."/>
            <person name="Kim W."/>
        </authorList>
    </citation>
    <scope>NUCLEOTIDE SEQUENCE [LARGE SCALE GENOMIC DNA]</scope>
    <source>
        <tissue evidence="1">Muscle</tissue>
    </source>
</reference>
<accession>A0A5B7E233</accession>
<gene>
    <name evidence="1" type="ORF">E2C01_021235</name>
</gene>
<proteinExistence type="predicted"/>
<dbReference type="Proteomes" id="UP000324222">
    <property type="component" value="Unassembled WGS sequence"/>
</dbReference>
<protein>
    <submittedName>
        <fullName evidence="1">Uncharacterized protein</fullName>
    </submittedName>
</protein>
<organism evidence="1 2">
    <name type="scientific">Portunus trituberculatus</name>
    <name type="common">Swimming crab</name>
    <name type="synonym">Neptunus trituberculatus</name>
    <dbReference type="NCBI Taxonomy" id="210409"/>
    <lineage>
        <taxon>Eukaryota</taxon>
        <taxon>Metazoa</taxon>
        <taxon>Ecdysozoa</taxon>
        <taxon>Arthropoda</taxon>
        <taxon>Crustacea</taxon>
        <taxon>Multicrustacea</taxon>
        <taxon>Malacostraca</taxon>
        <taxon>Eumalacostraca</taxon>
        <taxon>Eucarida</taxon>
        <taxon>Decapoda</taxon>
        <taxon>Pleocyemata</taxon>
        <taxon>Brachyura</taxon>
        <taxon>Eubrachyura</taxon>
        <taxon>Portunoidea</taxon>
        <taxon>Portunidae</taxon>
        <taxon>Portuninae</taxon>
        <taxon>Portunus</taxon>
    </lineage>
</organism>
<name>A0A5B7E233_PORTR</name>
<keyword evidence="2" id="KW-1185">Reference proteome</keyword>
<evidence type="ECO:0000313" key="2">
    <source>
        <dbReference type="Proteomes" id="UP000324222"/>
    </source>
</evidence>
<sequence length="41" mass="4509">MVLNGLSGQRIFKHLLLHGGIHVQEGNPCTLACFHINLLTI</sequence>
<comment type="caution">
    <text evidence="1">The sequence shown here is derived from an EMBL/GenBank/DDBJ whole genome shotgun (WGS) entry which is preliminary data.</text>
</comment>
<dbReference type="AlphaFoldDB" id="A0A5B7E233"/>
<dbReference type="EMBL" id="VSRR010001845">
    <property type="protein sequence ID" value="MPC28041.1"/>
    <property type="molecule type" value="Genomic_DNA"/>
</dbReference>
<evidence type="ECO:0000313" key="1">
    <source>
        <dbReference type="EMBL" id="MPC28041.1"/>
    </source>
</evidence>